<dbReference type="Proteomes" id="UP000654075">
    <property type="component" value="Unassembled WGS sequence"/>
</dbReference>
<feature type="transmembrane region" description="Helical" evidence="7">
    <location>
        <begin position="897"/>
        <end position="916"/>
    </location>
</feature>
<feature type="non-terminal residue" evidence="9">
    <location>
        <position position="1"/>
    </location>
</feature>
<gene>
    <name evidence="9" type="ORF">PGLA1383_LOCUS31226</name>
</gene>
<dbReference type="OrthoDB" id="48943at2759"/>
<dbReference type="SUPFAM" id="SSF81653">
    <property type="entry name" value="Calcium ATPase, transduction domain A"/>
    <property type="match status" value="1"/>
</dbReference>
<dbReference type="PANTHER" id="PTHR45630:SF6">
    <property type="entry name" value="CATION-TRANSPORTING P-TYPE ATPASE N-TERMINAL DOMAIN-CONTAINING PROTEIN"/>
    <property type="match status" value="1"/>
</dbReference>
<evidence type="ECO:0000256" key="6">
    <source>
        <dbReference type="ARBA" id="ARBA00022967"/>
    </source>
</evidence>
<evidence type="ECO:0000313" key="9">
    <source>
        <dbReference type="EMBL" id="CAE8613459.1"/>
    </source>
</evidence>
<dbReference type="InterPro" id="IPR059000">
    <property type="entry name" value="ATPase_P-type_domA"/>
</dbReference>
<evidence type="ECO:0000256" key="5">
    <source>
        <dbReference type="ARBA" id="ARBA00022842"/>
    </source>
</evidence>
<keyword evidence="2" id="KW-0479">Metal-binding</keyword>
<evidence type="ECO:0000256" key="7">
    <source>
        <dbReference type="SAM" id="Phobius"/>
    </source>
</evidence>
<accession>A0A813FMY7</accession>
<dbReference type="GO" id="GO:0019829">
    <property type="term" value="F:ATPase-coupled monoatomic cation transmembrane transporter activity"/>
    <property type="evidence" value="ECO:0007669"/>
    <property type="project" value="TreeGrafter"/>
</dbReference>
<organism evidence="9 10">
    <name type="scientific">Polarella glacialis</name>
    <name type="common">Dinoflagellate</name>
    <dbReference type="NCBI Taxonomy" id="89957"/>
    <lineage>
        <taxon>Eukaryota</taxon>
        <taxon>Sar</taxon>
        <taxon>Alveolata</taxon>
        <taxon>Dinophyceae</taxon>
        <taxon>Suessiales</taxon>
        <taxon>Suessiaceae</taxon>
        <taxon>Polarella</taxon>
    </lineage>
</organism>
<dbReference type="AlphaFoldDB" id="A0A813FMY7"/>
<dbReference type="GO" id="GO:0005524">
    <property type="term" value="F:ATP binding"/>
    <property type="evidence" value="ECO:0007669"/>
    <property type="project" value="UniProtKB-KW"/>
</dbReference>
<dbReference type="InterPro" id="IPR023214">
    <property type="entry name" value="HAD_sf"/>
</dbReference>
<protein>
    <recommendedName>
        <fullName evidence="8">P-type ATPase A domain-containing protein</fullName>
    </recommendedName>
</protein>
<dbReference type="SUPFAM" id="SSF81665">
    <property type="entry name" value="Calcium ATPase, transmembrane domain M"/>
    <property type="match status" value="1"/>
</dbReference>
<comment type="subcellular location">
    <subcellularLocation>
        <location evidence="1">Membrane</location>
        <topology evidence="1">Multi-pass membrane protein</topology>
    </subcellularLocation>
</comment>
<dbReference type="GO" id="GO:0046872">
    <property type="term" value="F:metal ion binding"/>
    <property type="evidence" value="ECO:0007669"/>
    <property type="project" value="UniProtKB-KW"/>
</dbReference>
<sequence length="1017" mass="110839">MPLRLAAAAAAVGRGFFESPLDLSGRWQSTDGSPGSFIFEHFEDPGAPIAWPNTTYALRCIEACWWKAAFCRLGDEDLRASDAPPSPSSPLSLSCELDAGSSRQGRLVLHGRATSNMFIEWDFDQETVLQEVWRRDSNASRPPHGRLDVQRPVHRVHVVFSSLYGHGSHAWINDQDNEQMHEFLTRVGKLSEEADTRSGGNSSEFFYVTYPWLLQRFLQCPCSESPSPCLARTLGQPNATPLHCPSQREVESIEAAIRSGRLVWSAGPLSFEAEGISPELFKAGLRLSERLDLKFYGQHRTKTMVTSGSVSRGIVPLLRDHGITGLVIGPAGGAELRGGVLPQVPKLHRWLDADSGADVVVAYLPFGDTGRRLPDCAESPNGVVLCTRFGAAGAGPPASLAEVRQALDEVRIAYPSAEVFASTFDRFMEEVAPFKAALPVVRLEALHSVALKLCIDTSGQAYEVAVARVRKINREHHLNGTKDEDKLPHEPLPSETAPNAWASAALFATLSLHALFHLLCHWKVSFHVSMFFQPAKAVREGYFVQVAPMAHRGQPELVELVNSESSLRLGFAFQRQRYEYWGPGEGVSAECAGTGSADVDDEEEGEVRLTLCPINLPLSKYTEAEGLVGSELPEELKERFGDNHLEVALPSFIQCYKEQLLSPLVIFQIFVALLWAADDFMQYTLMQLLFIGVFESTSVFQRLKTMKMLNSMGTKSYGIMAYRQRTWMEVSTADLVPGDLVELTSVKAPPPAVAVAPGALPMNIAPDIVPCDCVIIRGEAIASEASLTGESAPQMKDALAREDGRQLDLQGVDRVHCLFSGTRLLRASEGSKAQRKAGANSGTAEIAEAMACPQVPKTPDGGCLCYVVRTGFASSQGQLLQMIEFSQEKVSGDTKEVMIALLILLAFALAAAGYVLKIGLEKGEKTPHELLLKCVIIMTAVVPRQLPLQMAVAVNTALMALSRAGVFCTEPFRVPLAGKLTHCLFDKTGTLTTDTLVPVGVVNGDAKPAKQERYPSK</sequence>
<dbReference type="InterPro" id="IPR023298">
    <property type="entry name" value="ATPase_P-typ_TM_dom_sf"/>
</dbReference>
<dbReference type="EMBL" id="CAJNNV010025261">
    <property type="protein sequence ID" value="CAE8613459.1"/>
    <property type="molecule type" value="Genomic_DNA"/>
</dbReference>
<comment type="caution">
    <text evidence="9">The sequence shown here is derived from an EMBL/GenBank/DDBJ whole genome shotgun (WGS) entry which is preliminary data.</text>
</comment>
<keyword evidence="7" id="KW-1133">Transmembrane helix</keyword>
<dbReference type="InterPro" id="IPR008250">
    <property type="entry name" value="ATPase_P-typ_transduc_dom_A_sf"/>
</dbReference>
<dbReference type="Gene3D" id="1.20.1110.10">
    <property type="entry name" value="Calcium-transporting ATPase, transmembrane domain"/>
    <property type="match status" value="1"/>
</dbReference>
<dbReference type="GO" id="GO:0140358">
    <property type="term" value="F:P-type transmembrane transporter activity"/>
    <property type="evidence" value="ECO:0007669"/>
    <property type="project" value="InterPro"/>
</dbReference>
<dbReference type="Gene3D" id="3.40.50.1000">
    <property type="entry name" value="HAD superfamily/HAD-like"/>
    <property type="match status" value="1"/>
</dbReference>
<keyword evidence="6" id="KW-1278">Translocase</keyword>
<evidence type="ECO:0000256" key="4">
    <source>
        <dbReference type="ARBA" id="ARBA00022840"/>
    </source>
</evidence>
<dbReference type="Pfam" id="PF00122">
    <property type="entry name" value="E1-E2_ATPase"/>
    <property type="match status" value="1"/>
</dbReference>
<keyword evidence="10" id="KW-1185">Reference proteome</keyword>
<keyword evidence="4" id="KW-0067">ATP-binding</keyword>
<evidence type="ECO:0000256" key="3">
    <source>
        <dbReference type="ARBA" id="ARBA00022741"/>
    </source>
</evidence>
<keyword evidence="7" id="KW-0472">Membrane</keyword>
<dbReference type="InterPro" id="IPR006544">
    <property type="entry name" value="P-type_TPase_V"/>
</dbReference>
<evidence type="ECO:0000259" key="8">
    <source>
        <dbReference type="Pfam" id="PF00122"/>
    </source>
</evidence>
<feature type="domain" description="P-type ATPase A" evidence="8">
    <location>
        <begin position="766"/>
        <end position="847"/>
    </location>
</feature>
<evidence type="ECO:0000256" key="2">
    <source>
        <dbReference type="ARBA" id="ARBA00022723"/>
    </source>
</evidence>
<dbReference type="PANTHER" id="PTHR45630">
    <property type="entry name" value="CATION-TRANSPORTING ATPASE-RELATED"/>
    <property type="match status" value="1"/>
</dbReference>
<reference evidence="9" key="1">
    <citation type="submission" date="2021-02" db="EMBL/GenBank/DDBJ databases">
        <authorList>
            <person name="Dougan E. K."/>
            <person name="Rhodes N."/>
            <person name="Thang M."/>
            <person name="Chan C."/>
        </authorList>
    </citation>
    <scope>NUCLEOTIDE SEQUENCE</scope>
</reference>
<name>A0A813FMY7_POLGL</name>
<evidence type="ECO:0000313" key="10">
    <source>
        <dbReference type="Proteomes" id="UP000654075"/>
    </source>
</evidence>
<keyword evidence="5" id="KW-0460">Magnesium</keyword>
<evidence type="ECO:0000256" key="1">
    <source>
        <dbReference type="ARBA" id="ARBA00004141"/>
    </source>
</evidence>
<proteinExistence type="predicted"/>
<dbReference type="GO" id="GO:0016020">
    <property type="term" value="C:membrane"/>
    <property type="evidence" value="ECO:0007669"/>
    <property type="project" value="UniProtKB-SubCell"/>
</dbReference>
<keyword evidence="3" id="KW-0547">Nucleotide-binding</keyword>
<dbReference type="Gene3D" id="2.70.150.10">
    <property type="entry name" value="Calcium-transporting ATPase, cytoplasmic transduction domain A"/>
    <property type="match status" value="2"/>
</dbReference>
<keyword evidence="7" id="KW-0812">Transmembrane</keyword>